<gene>
    <name evidence="2" type="ORF">A3K87_07360</name>
</gene>
<evidence type="ECO:0000313" key="2">
    <source>
        <dbReference type="EMBL" id="OAK66481.1"/>
    </source>
</evidence>
<keyword evidence="1" id="KW-1133">Transmembrane helix</keyword>
<evidence type="ECO:0000313" key="3">
    <source>
        <dbReference type="Proteomes" id="UP000077852"/>
    </source>
</evidence>
<evidence type="ECO:0000256" key="1">
    <source>
        <dbReference type="SAM" id="Phobius"/>
    </source>
</evidence>
<keyword evidence="1" id="KW-0812">Transmembrane</keyword>
<reference evidence="2 3" key="1">
    <citation type="submission" date="2016-03" db="EMBL/GenBank/DDBJ databases">
        <title>Genome sequence of Variovorax paradoxus KB5.</title>
        <authorList>
            <person name="Jeong H."/>
            <person name="Hong C.E."/>
            <person name="Jo S.H."/>
            <person name="Park J.M."/>
        </authorList>
    </citation>
    <scope>NUCLEOTIDE SEQUENCE [LARGE SCALE GENOMIC DNA]</scope>
    <source>
        <strain evidence="2 3">KB5</strain>
    </source>
</reference>
<comment type="caution">
    <text evidence="2">The sequence shown here is derived from an EMBL/GenBank/DDBJ whole genome shotgun (WGS) entry which is preliminary data.</text>
</comment>
<dbReference type="AlphaFoldDB" id="A0AA91DTZ2"/>
<organism evidence="2 3">
    <name type="scientific">Variovorax paradoxus</name>
    <dbReference type="NCBI Taxonomy" id="34073"/>
    <lineage>
        <taxon>Bacteria</taxon>
        <taxon>Pseudomonadati</taxon>
        <taxon>Pseudomonadota</taxon>
        <taxon>Betaproteobacteria</taxon>
        <taxon>Burkholderiales</taxon>
        <taxon>Comamonadaceae</taxon>
        <taxon>Variovorax</taxon>
    </lineage>
</organism>
<protein>
    <recommendedName>
        <fullName evidence="4">Fatty acid desaturase</fullName>
    </recommendedName>
</protein>
<dbReference type="Proteomes" id="UP000077852">
    <property type="component" value="Unassembled WGS sequence"/>
</dbReference>
<dbReference type="EMBL" id="LVHG01000024">
    <property type="protein sequence ID" value="OAK66481.1"/>
    <property type="molecule type" value="Genomic_DNA"/>
</dbReference>
<feature type="transmembrane region" description="Helical" evidence="1">
    <location>
        <begin position="126"/>
        <end position="152"/>
    </location>
</feature>
<name>A0AA91DTZ2_VARPD</name>
<evidence type="ECO:0008006" key="4">
    <source>
        <dbReference type="Google" id="ProtNLM"/>
    </source>
</evidence>
<accession>A0AA91DTZ2</accession>
<sequence length="234" mass="26623">MSAALWTQLGQFALGLAAGYLVASWIESAMHQHVSDAPNKTVKGWERFPRLFRYLIRTRFSHHVVHHRRTFKQDHITQFRSEAEREALDLELATHGAHGEIIRRSNYAVRLHGSGSLVFVAPLLPAIPLAAMLLGSAGVVGVCLTLALPPLFSQFIHPYLHMPHERAVREAPSITAWLLKRTYFRAMARNHYMHHRYVASNFNLVLGADHLRRRYRAPSAADLAEMQRLGLRID</sequence>
<keyword evidence="1" id="KW-0472">Membrane</keyword>
<proteinExistence type="predicted"/>